<dbReference type="AlphaFoldDB" id="A0A8H4M1A9"/>
<feature type="compositionally biased region" description="Basic and acidic residues" evidence="2">
    <location>
        <begin position="282"/>
        <end position="291"/>
    </location>
</feature>
<evidence type="ECO:0000313" key="6">
    <source>
        <dbReference type="Proteomes" id="UP000557566"/>
    </source>
</evidence>
<dbReference type="Gene3D" id="3.40.710.10">
    <property type="entry name" value="DD-peptidase/beta-lactamase superfamily"/>
    <property type="match status" value="1"/>
</dbReference>
<evidence type="ECO:0008006" key="7">
    <source>
        <dbReference type="Google" id="ProtNLM"/>
    </source>
</evidence>
<dbReference type="Proteomes" id="UP000557566">
    <property type="component" value="Unassembled WGS sequence"/>
</dbReference>
<dbReference type="EMBL" id="JAAVMX010000005">
    <property type="protein sequence ID" value="KAF4508022.1"/>
    <property type="molecule type" value="Genomic_DNA"/>
</dbReference>
<name>A0A8H4M1A9_9HYPO</name>
<feature type="region of interest" description="Disordered" evidence="2">
    <location>
        <begin position="282"/>
        <end position="302"/>
    </location>
</feature>
<dbReference type="InterPro" id="IPR001466">
    <property type="entry name" value="Beta-lactam-related"/>
</dbReference>
<evidence type="ECO:0000313" key="5">
    <source>
        <dbReference type="EMBL" id="KAF4508022.1"/>
    </source>
</evidence>
<dbReference type="PANTHER" id="PTHR46825:SF9">
    <property type="entry name" value="BETA-LACTAMASE-RELATED DOMAIN-CONTAINING PROTEIN"/>
    <property type="match status" value="1"/>
</dbReference>
<sequence>MALVHSPTLRFSDGFSAEIQALIEQRHVPGLALAVAQGDEVASAGFGKATLDPPRDCTADTLFDIASASKSLTAASVALLVSDDEKYPDVKYDAAMSALLPDDFVMPGDDHNDVTVEDVLSHRTGMAAHDTSYLGCGSAQPDDARSITRNLRNLPVVAPNRKKYIYCNMMYTVASYLVEQKSGLDFPTFLEQNFFKPLSMDSTNLHPRRAIDKGLGDRIAAGYVWDDDDAKYNETPWNDSFEAQGAGCIITSVNDYIKWVKAMMKQEGPITEDVFRGLTEKRMRQDQSKDQDENDEIVQEAPGPAASALYYAAGWEVREYRGHTIVSHDGSEDGFRSNHFFLPQVQFGAVIVGNSDRAAEVVDILTKKLINHVLNVEPEPESESESESGSESEGESLSPEDEMRQELCPGIKETQPRTRPLGDYMGKYRNAGYRTIEIGEKDGELYVDATDRSMGYTMTFKHVHDQTKFIAYMSEKFVKGDSPTKAEFVFKDDKAVKVGICLDESLKDYIWFERVDG</sequence>
<feature type="region of interest" description="Disordered" evidence="2">
    <location>
        <begin position="376"/>
        <end position="404"/>
    </location>
</feature>
<comment type="similarity">
    <text evidence="1">Belongs to the peptidase S12 family.</text>
</comment>
<dbReference type="OrthoDB" id="5946976at2759"/>
<protein>
    <recommendedName>
        <fullName evidence="7">Beta-lactamase family protein</fullName>
    </recommendedName>
</protein>
<feature type="domain" description="Peptidase S12 Pab87-related C-terminal" evidence="4">
    <location>
        <begin position="413"/>
        <end position="514"/>
    </location>
</feature>
<dbReference type="Pfam" id="PF11954">
    <property type="entry name" value="DUF3471"/>
    <property type="match status" value="1"/>
</dbReference>
<comment type="caution">
    <text evidence="5">The sequence shown here is derived from an EMBL/GenBank/DDBJ whole genome shotgun (WGS) entry which is preliminary data.</text>
</comment>
<dbReference type="InterPro" id="IPR021860">
    <property type="entry name" value="Peptidase_S12_Pab87-rel_C"/>
</dbReference>
<dbReference type="InterPro" id="IPR012338">
    <property type="entry name" value="Beta-lactam/transpept-like"/>
</dbReference>
<feature type="compositionally biased region" description="Acidic residues" evidence="2">
    <location>
        <begin position="378"/>
        <end position="400"/>
    </location>
</feature>
<keyword evidence="6" id="KW-1185">Reference proteome</keyword>
<dbReference type="PANTHER" id="PTHR46825">
    <property type="entry name" value="D-ALANYL-D-ALANINE-CARBOXYPEPTIDASE/ENDOPEPTIDASE AMPH"/>
    <property type="match status" value="1"/>
</dbReference>
<organism evidence="5 6">
    <name type="scientific">Ophiocordyceps sinensis</name>
    <dbReference type="NCBI Taxonomy" id="72228"/>
    <lineage>
        <taxon>Eukaryota</taxon>
        <taxon>Fungi</taxon>
        <taxon>Dikarya</taxon>
        <taxon>Ascomycota</taxon>
        <taxon>Pezizomycotina</taxon>
        <taxon>Sordariomycetes</taxon>
        <taxon>Hypocreomycetidae</taxon>
        <taxon>Hypocreales</taxon>
        <taxon>Ophiocordycipitaceae</taxon>
        <taxon>Ophiocordyceps</taxon>
    </lineage>
</organism>
<dbReference type="Gene3D" id="2.40.128.600">
    <property type="match status" value="1"/>
</dbReference>
<dbReference type="InterPro" id="IPR050491">
    <property type="entry name" value="AmpC-like"/>
</dbReference>
<gene>
    <name evidence="5" type="ORF">G6O67_004460</name>
</gene>
<accession>A0A8H4M1A9</accession>
<dbReference type="SUPFAM" id="SSF56601">
    <property type="entry name" value="beta-lactamase/transpeptidase-like"/>
    <property type="match status" value="1"/>
</dbReference>
<evidence type="ECO:0000259" key="3">
    <source>
        <dbReference type="Pfam" id="PF00144"/>
    </source>
</evidence>
<feature type="domain" description="Beta-lactamase-related" evidence="3">
    <location>
        <begin position="17"/>
        <end position="358"/>
    </location>
</feature>
<reference evidence="5 6" key="1">
    <citation type="journal article" date="2020" name="Genome Biol. Evol.">
        <title>A new high-quality draft genome assembly of the Chinese cordyceps Ophiocordyceps sinensis.</title>
        <authorList>
            <person name="Shu R."/>
            <person name="Zhang J."/>
            <person name="Meng Q."/>
            <person name="Zhang H."/>
            <person name="Zhou G."/>
            <person name="Li M."/>
            <person name="Wu P."/>
            <person name="Zhao Y."/>
            <person name="Chen C."/>
            <person name="Qin Q."/>
        </authorList>
    </citation>
    <scope>NUCLEOTIDE SEQUENCE [LARGE SCALE GENOMIC DNA]</scope>
    <source>
        <strain evidence="5 6">IOZ07</strain>
    </source>
</reference>
<evidence type="ECO:0000259" key="4">
    <source>
        <dbReference type="Pfam" id="PF11954"/>
    </source>
</evidence>
<proteinExistence type="inferred from homology"/>
<evidence type="ECO:0000256" key="1">
    <source>
        <dbReference type="ARBA" id="ARBA00038215"/>
    </source>
</evidence>
<evidence type="ECO:0000256" key="2">
    <source>
        <dbReference type="SAM" id="MobiDB-lite"/>
    </source>
</evidence>
<dbReference type="Pfam" id="PF00144">
    <property type="entry name" value="Beta-lactamase"/>
    <property type="match status" value="1"/>
</dbReference>